<dbReference type="InterPro" id="IPR000801">
    <property type="entry name" value="Esterase-like"/>
</dbReference>
<name>A6NSY0_9FIRM</name>
<gene>
    <name evidence="2" type="ORF">BACCAP_01310</name>
</gene>
<feature type="compositionally biased region" description="Low complexity" evidence="1">
    <location>
        <begin position="88"/>
        <end position="107"/>
    </location>
</feature>
<evidence type="ECO:0000313" key="3">
    <source>
        <dbReference type="Proteomes" id="UP000003639"/>
    </source>
</evidence>
<dbReference type="SUPFAM" id="SSF53474">
    <property type="entry name" value="alpha/beta-Hydrolases"/>
    <property type="match status" value="1"/>
</dbReference>
<reference evidence="2 3" key="2">
    <citation type="submission" date="2007-06" db="EMBL/GenBank/DDBJ databases">
        <title>Draft genome sequence of Pseudoflavonifractor capillosus ATCC 29799.</title>
        <authorList>
            <person name="Sudarsanam P."/>
            <person name="Ley R."/>
            <person name="Guruge J."/>
            <person name="Turnbaugh P.J."/>
            <person name="Mahowald M."/>
            <person name="Liep D."/>
            <person name="Gordon J."/>
        </authorList>
    </citation>
    <scope>NUCLEOTIDE SEQUENCE [LARGE SCALE GENOMIC DNA]</scope>
    <source>
        <strain evidence="2 3">ATCC 29799</strain>
    </source>
</reference>
<accession>A6NSY0</accession>
<dbReference type="PANTHER" id="PTHR48098:SF1">
    <property type="entry name" value="DIACYLGLYCEROL ACYLTRANSFERASE_MYCOLYLTRANSFERASE AG85A"/>
    <property type="match status" value="1"/>
</dbReference>
<dbReference type="InterPro" id="IPR050583">
    <property type="entry name" value="Mycobacterial_A85_antigen"/>
</dbReference>
<evidence type="ECO:0000256" key="1">
    <source>
        <dbReference type="SAM" id="MobiDB-lite"/>
    </source>
</evidence>
<dbReference type="InterPro" id="IPR029058">
    <property type="entry name" value="AB_hydrolase_fold"/>
</dbReference>
<comment type="caution">
    <text evidence="2">The sequence shown here is derived from an EMBL/GenBank/DDBJ whole genome shotgun (WGS) entry which is preliminary data.</text>
</comment>
<dbReference type="STRING" id="411467.BACCAP_01310"/>
<protein>
    <recommendedName>
        <fullName evidence="4">Esterase</fullName>
    </recommendedName>
</protein>
<dbReference type="Proteomes" id="UP000003639">
    <property type="component" value="Unassembled WGS sequence"/>
</dbReference>
<dbReference type="eggNOG" id="COG0627">
    <property type="taxonomic scope" value="Bacteria"/>
</dbReference>
<dbReference type="ESTHER" id="9bace-a6nsy0">
    <property type="family name" value="A85-Feruloyl-Esterase"/>
</dbReference>
<dbReference type="AlphaFoldDB" id="A6NSY0"/>
<dbReference type="Gene3D" id="3.40.50.1820">
    <property type="entry name" value="alpha/beta hydrolase"/>
    <property type="match status" value="1"/>
</dbReference>
<sequence length="389" mass="42684">MFQFLKLTFQHLRRMLKLEWQTGTPVFAAIRQPPSTGSGPIQSSGKGKESFIPFEEGVYAMKMKYNKISALLLAAALLAGTAGCAQQPAAGTGSPAPSPSVSQSVQPTDSAAPSVQPEEEYASYCLAPTLYSETLKLDWNYTIYLPRGYDDPANADKTYPVIYMLHGAFGNHRNLVERFSTPEIMDTLIENGQMPEAIVVFVDGFNSYYIDGPALDMESAFINDLFPTIESLYRADTSKEGRIIGGISMGGYGAARFALKYPELFSAALLISPAVWAEPTKGNDLYDNWHVFPEGDANFSQSVWESFYPASYLEDYTAKNSPVSFYVISGDADTTVDISEVQNFYDQLITVAPDAQLSVEPEGVHAWTFWEPATTKALEFAGSVLLGQE</sequence>
<proteinExistence type="predicted"/>
<organism evidence="2 3">
    <name type="scientific">Pseudoflavonifractor capillosus ATCC 29799</name>
    <dbReference type="NCBI Taxonomy" id="411467"/>
    <lineage>
        <taxon>Bacteria</taxon>
        <taxon>Bacillati</taxon>
        <taxon>Bacillota</taxon>
        <taxon>Clostridia</taxon>
        <taxon>Eubacteriales</taxon>
        <taxon>Oscillospiraceae</taxon>
        <taxon>Pseudoflavonifractor</taxon>
    </lineage>
</organism>
<evidence type="ECO:0008006" key="4">
    <source>
        <dbReference type="Google" id="ProtNLM"/>
    </source>
</evidence>
<feature type="region of interest" description="Disordered" evidence="1">
    <location>
        <begin position="88"/>
        <end position="116"/>
    </location>
</feature>
<dbReference type="EMBL" id="AAXG02000010">
    <property type="protein sequence ID" value="EDN00544.1"/>
    <property type="molecule type" value="Genomic_DNA"/>
</dbReference>
<evidence type="ECO:0000313" key="2">
    <source>
        <dbReference type="EMBL" id="EDN00544.1"/>
    </source>
</evidence>
<reference evidence="2 3" key="1">
    <citation type="submission" date="2007-04" db="EMBL/GenBank/DDBJ databases">
        <authorList>
            <person name="Fulton L."/>
            <person name="Clifton S."/>
            <person name="Fulton B."/>
            <person name="Xu J."/>
            <person name="Minx P."/>
            <person name="Pepin K.H."/>
            <person name="Johnson M."/>
            <person name="Thiruvilangam P."/>
            <person name="Bhonagiri V."/>
            <person name="Nash W.E."/>
            <person name="Mardis E.R."/>
            <person name="Wilson R.K."/>
        </authorList>
    </citation>
    <scope>NUCLEOTIDE SEQUENCE [LARGE SCALE GENOMIC DNA]</scope>
    <source>
        <strain evidence="2 3">ATCC 29799</strain>
    </source>
</reference>
<dbReference type="Pfam" id="PF00756">
    <property type="entry name" value="Esterase"/>
    <property type="match status" value="1"/>
</dbReference>
<keyword evidence="3" id="KW-1185">Reference proteome</keyword>
<dbReference type="PANTHER" id="PTHR48098">
    <property type="entry name" value="ENTEROCHELIN ESTERASE-RELATED"/>
    <property type="match status" value="1"/>
</dbReference>